<dbReference type="EMBL" id="LWCA01001221">
    <property type="protein sequence ID" value="OAF65607.1"/>
    <property type="molecule type" value="Genomic_DNA"/>
</dbReference>
<sequence>MRSILWNTGYIRIVI</sequence>
<keyword evidence="2" id="KW-1185">Reference proteome</keyword>
<comment type="caution">
    <text evidence="1">The sequence shown here is derived from an EMBL/GenBank/DDBJ whole genome shotgun (WGS) entry which is preliminary data.</text>
</comment>
<organism evidence="1 2">
    <name type="scientific">Intoshia linei</name>
    <dbReference type="NCBI Taxonomy" id="1819745"/>
    <lineage>
        <taxon>Eukaryota</taxon>
        <taxon>Metazoa</taxon>
        <taxon>Spiralia</taxon>
        <taxon>Lophotrochozoa</taxon>
        <taxon>Mesozoa</taxon>
        <taxon>Orthonectida</taxon>
        <taxon>Rhopaluridae</taxon>
        <taxon>Intoshia</taxon>
    </lineage>
</organism>
<dbReference type="Proteomes" id="UP000078046">
    <property type="component" value="Unassembled WGS sequence"/>
</dbReference>
<evidence type="ECO:0000313" key="1">
    <source>
        <dbReference type="EMBL" id="OAF65607.1"/>
    </source>
</evidence>
<proteinExistence type="predicted"/>
<accession>A0A177AUA9</accession>
<gene>
    <name evidence="1" type="ORF">A3Q56_06671</name>
</gene>
<reference evidence="1 2" key="1">
    <citation type="submission" date="2016-04" db="EMBL/GenBank/DDBJ databases">
        <title>The genome of Intoshia linei affirms orthonectids as highly simplified spiralians.</title>
        <authorList>
            <person name="Mikhailov K.V."/>
            <person name="Slusarev G.S."/>
            <person name="Nikitin M.A."/>
            <person name="Logacheva M.D."/>
            <person name="Penin A."/>
            <person name="Aleoshin V."/>
            <person name="Panchin Y.V."/>
        </authorList>
    </citation>
    <scope>NUCLEOTIDE SEQUENCE [LARGE SCALE GENOMIC DNA]</scope>
    <source>
        <strain evidence="1">Intl2013</strain>
        <tissue evidence="1">Whole animal</tissue>
    </source>
</reference>
<protein>
    <submittedName>
        <fullName evidence="1">Uncharacterized protein</fullName>
    </submittedName>
</protein>
<evidence type="ECO:0000313" key="2">
    <source>
        <dbReference type="Proteomes" id="UP000078046"/>
    </source>
</evidence>
<name>A0A177AUA9_9BILA</name>